<keyword evidence="3" id="KW-1185">Reference proteome</keyword>
<feature type="compositionally biased region" description="Polar residues" evidence="1">
    <location>
        <begin position="66"/>
        <end position="84"/>
    </location>
</feature>
<evidence type="ECO:0000313" key="2">
    <source>
        <dbReference type="EMBL" id="CAK1549196.1"/>
    </source>
</evidence>
<feature type="region of interest" description="Disordered" evidence="1">
    <location>
        <begin position="93"/>
        <end position="195"/>
    </location>
</feature>
<feature type="region of interest" description="Disordered" evidence="1">
    <location>
        <begin position="66"/>
        <end position="85"/>
    </location>
</feature>
<name>A0AAV1JIN5_9NEOP</name>
<dbReference type="AlphaFoldDB" id="A0AAV1JIN5"/>
<feature type="region of interest" description="Disordered" evidence="1">
    <location>
        <begin position="296"/>
        <end position="315"/>
    </location>
</feature>
<evidence type="ECO:0000256" key="1">
    <source>
        <dbReference type="SAM" id="MobiDB-lite"/>
    </source>
</evidence>
<evidence type="ECO:0000313" key="3">
    <source>
        <dbReference type="Proteomes" id="UP001497472"/>
    </source>
</evidence>
<protein>
    <submittedName>
        <fullName evidence="2">Uncharacterized protein</fullName>
    </submittedName>
</protein>
<organism evidence="2 3">
    <name type="scientific">Leptosia nina</name>
    <dbReference type="NCBI Taxonomy" id="320188"/>
    <lineage>
        <taxon>Eukaryota</taxon>
        <taxon>Metazoa</taxon>
        <taxon>Ecdysozoa</taxon>
        <taxon>Arthropoda</taxon>
        <taxon>Hexapoda</taxon>
        <taxon>Insecta</taxon>
        <taxon>Pterygota</taxon>
        <taxon>Neoptera</taxon>
        <taxon>Endopterygota</taxon>
        <taxon>Lepidoptera</taxon>
        <taxon>Glossata</taxon>
        <taxon>Ditrysia</taxon>
        <taxon>Papilionoidea</taxon>
        <taxon>Pieridae</taxon>
        <taxon>Pierinae</taxon>
        <taxon>Leptosia</taxon>
    </lineage>
</organism>
<comment type="caution">
    <text evidence="2">The sequence shown here is derived from an EMBL/GenBank/DDBJ whole genome shotgun (WGS) entry which is preliminary data.</text>
</comment>
<feature type="compositionally biased region" description="Basic and acidic residues" evidence="1">
    <location>
        <begin position="153"/>
        <end position="171"/>
    </location>
</feature>
<dbReference type="EMBL" id="CAVLEF010000011">
    <property type="protein sequence ID" value="CAK1549196.1"/>
    <property type="molecule type" value="Genomic_DNA"/>
</dbReference>
<reference evidence="2 3" key="1">
    <citation type="submission" date="2023-11" db="EMBL/GenBank/DDBJ databases">
        <authorList>
            <person name="Okamura Y."/>
        </authorList>
    </citation>
    <scope>NUCLEOTIDE SEQUENCE [LARGE SCALE GENOMIC DNA]</scope>
</reference>
<dbReference type="Proteomes" id="UP001497472">
    <property type="component" value="Unassembled WGS sequence"/>
</dbReference>
<gene>
    <name evidence="2" type="ORF">LNINA_LOCUS8516</name>
</gene>
<accession>A0AAV1JIN5</accession>
<sequence length="315" mass="36637">MRKLRNLWSSHKKYCTTTIAPFRSYSPISGYPNSSYDVDRTSLSYNSYTNRQELGTLQRQVDNLGRSMQPTFSPTSTQALSSHAPTADRIQYSAAPTGSNFTRNEPSRNSSSRDSRRTSNELNRTELLVQDNMKTSDNVQDTEAQNKLQNNFSEERSREGTEDKEQSKQFENEVPPSAISQVRKNDITEKTSEHITDLPEDVTDVDQTVNREENYVQDYQTYEQGYQNQPAGYQEGYEQQYGDQQYENYEQYPQYDANVEYNNQYENYATDENYTDQNYTQEYNPDQYQENISEAQPDKEIIQNISPDKNIDSQS</sequence>
<feature type="compositionally biased region" description="Basic and acidic residues" evidence="1">
    <location>
        <begin position="183"/>
        <end position="195"/>
    </location>
</feature>
<feature type="compositionally biased region" description="Polar residues" evidence="1">
    <location>
        <begin position="303"/>
        <end position="315"/>
    </location>
</feature>
<feature type="compositionally biased region" description="Polar residues" evidence="1">
    <location>
        <begin position="132"/>
        <end position="152"/>
    </location>
</feature>
<proteinExistence type="predicted"/>